<protein>
    <recommendedName>
        <fullName evidence="5">3-methyladenine DNA glycosylase/8-oxoguanine DNA glycosylase</fullName>
    </recommendedName>
</protein>
<evidence type="ECO:0000256" key="2">
    <source>
        <dbReference type="ARBA" id="ARBA00023204"/>
    </source>
</evidence>
<sequence>MTTTVRTARITGSGDSPARLRWTPPGPVHLGQTLRVLGRGADDPTVRILNEDCVWITTRSSGLPVSARFSRPPRVAGENPLDRDVVVDAWGPGAQQWLPSAPRWVGHGDSWEEFESSAGFAQLPHRLVRARHDHPGMRLPATGTVLDRAVVSILEQRVTAIEAVRAYRALLRWIGEEAPGPAPRGMRVPPTAEQWRRVPSWQWHRAGVDPARSATVMRTVQRASALERLGREPDPARVRAAVQSISGIGVWTAAEITQCTHADPDGVSVRDFHLADYVCWFFDGAPGSDERMLELLEPWRGHRQRVVRLIKASGHRKPAFGPRLTPQDHRHH</sequence>
<name>A0A1X7E330_9MICC</name>
<reference evidence="4" key="1">
    <citation type="submission" date="2017-04" db="EMBL/GenBank/DDBJ databases">
        <authorList>
            <person name="Varghese N."/>
            <person name="Submissions S."/>
        </authorList>
    </citation>
    <scope>NUCLEOTIDE SEQUENCE [LARGE SCALE GENOMIC DNA]</scope>
    <source>
        <strain evidence="4">NIO-1021</strain>
    </source>
</reference>
<dbReference type="GO" id="GO:0005737">
    <property type="term" value="C:cytoplasm"/>
    <property type="evidence" value="ECO:0007669"/>
    <property type="project" value="TreeGrafter"/>
</dbReference>
<evidence type="ECO:0000313" key="3">
    <source>
        <dbReference type="EMBL" id="SMF26496.1"/>
    </source>
</evidence>
<evidence type="ECO:0000313" key="4">
    <source>
        <dbReference type="Proteomes" id="UP000192929"/>
    </source>
</evidence>
<gene>
    <name evidence="3" type="ORF">SAMN06296028_12022</name>
</gene>
<dbReference type="InterPro" id="IPR011257">
    <property type="entry name" value="DNA_glycosylase"/>
</dbReference>
<dbReference type="GO" id="GO:0006307">
    <property type="term" value="P:DNA alkylation repair"/>
    <property type="evidence" value="ECO:0007669"/>
    <property type="project" value="TreeGrafter"/>
</dbReference>
<dbReference type="PANTHER" id="PTHR43003">
    <property type="entry name" value="DNA-3-METHYLADENINE GLYCOSYLASE"/>
    <property type="match status" value="1"/>
</dbReference>
<dbReference type="Gene3D" id="1.10.340.30">
    <property type="entry name" value="Hypothetical protein, domain 2"/>
    <property type="match status" value="1"/>
</dbReference>
<organism evidence="3 4">
    <name type="scientific">Kocuria marina subsp. indica</name>
    <dbReference type="NCBI Taxonomy" id="1049583"/>
    <lineage>
        <taxon>Bacteria</taxon>
        <taxon>Bacillati</taxon>
        <taxon>Actinomycetota</taxon>
        <taxon>Actinomycetes</taxon>
        <taxon>Micrococcales</taxon>
        <taxon>Micrococcaceae</taxon>
        <taxon>Kocuria</taxon>
    </lineage>
</organism>
<dbReference type="AlphaFoldDB" id="A0A1X7E330"/>
<dbReference type="RefSeq" id="WP_085108401.1">
    <property type="nucleotide sequence ID" value="NZ_FXAC01000020.1"/>
</dbReference>
<keyword evidence="4" id="KW-1185">Reference proteome</keyword>
<dbReference type="PANTHER" id="PTHR43003:SF6">
    <property type="entry name" value="DNA GLYCOSYLASE"/>
    <property type="match status" value="1"/>
</dbReference>
<proteinExistence type="predicted"/>
<dbReference type="GO" id="GO:0043916">
    <property type="term" value="F:DNA-7-methylguanine glycosylase activity"/>
    <property type="evidence" value="ECO:0007669"/>
    <property type="project" value="TreeGrafter"/>
</dbReference>
<dbReference type="Proteomes" id="UP000192929">
    <property type="component" value="Unassembled WGS sequence"/>
</dbReference>
<dbReference type="GO" id="GO:0006285">
    <property type="term" value="P:base-excision repair, AP site formation"/>
    <property type="evidence" value="ECO:0007669"/>
    <property type="project" value="TreeGrafter"/>
</dbReference>
<evidence type="ECO:0000256" key="1">
    <source>
        <dbReference type="ARBA" id="ARBA00022763"/>
    </source>
</evidence>
<dbReference type="SUPFAM" id="SSF48150">
    <property type="entry name" value="DNA-glycosylase"/>
    <property type="match status" value="1"/>
</dbReference>
<keyword evidence="2" id="KW-0234">DNA repair</keyword>
<evidence type="ECO:0008006" key="5">
    <source>
        <dbReference type="Google" id="ProtNLM"/>
    </source>
</evidence>
<dbReference type="GO" id="GO:0008725">
    <property type="term" value="F:DNA-3-methyladenine glycosylase activity"/>
    <property type="evidence" value="ECO:0007669"/>
    <property type="project" value="TreeGrafter"/>
</dbReference>
<dbReference type="GO" id="GO:0032131">
    <property type="term" value="F:alkylated DNA binding"/>
    <property type="evidence" value="ECO:0007669"/>
    <property type="project" value="TreeGrafter"/>
</dbReference>
<dbReference type="GO" id="GO:0032993">
    <property type="term" value="C:protein-DNA complex"/>
    <property type="evidence" value="ECO:0007669"/>
    <property type="project" value="TreeGrafter"/>
</dbReference>
<dbReference type="EMBL" id="FXAC01000020">
    <property type="protein sequence ID" value="SMF26496.1"/>
    <property type="molecule type" value="Genomic_DNA"/>
</dbReference>
<accession>A0A1X7E330</accession>
<dbReference type="InterPro" id="IPR051912">
    <property type="entry name" value="Alkylbase_DNA_Glycosylase/TA"/>
</dbReference>
<keyword evidence="1" id="KW-0227">DNA damage</keyword>